<dbReference type="Gene3D" id="3.30.460.40">
    <property type="match status" value="1"/>
</dbReference>
<sequence>MLARVHAALAEIGVQPVLIKGTALAYALYSDPVLRERGDTDMLIPSTERNRVHDVLTTLGFELGRGVS</sequence>
<organism evidence="1">
    <name type="scientific">marine sediment metagenome</name>
    <dbReference type="NCBI Taxonomy" id="412755"/>
    <lineage>
        <taxon>unclassified sequences</taxon>
        <taxon>metagenomes</taxon>
        <taxon>ecological metagenomes</taxon>
    </lineage>
</organism>
<comment type="caution">
    <text evidence="1">The sequence shown here is derived from an EMBL/GenBank/DDBJ whole genome shotgun (WGS) entry which is preliminary data.</text>
</comment>
<gene>
    <name evidence="1" type="ORF">S01H4_56319</name>
</gene>
<accession>X1CWQ4</accession>
<dbReference type="Pfam" id="PF14907">
    <property type="entry name" value="NTP_transf_5"/>
    <property type="match status" value="1"/>
</dbReference>
<dbReference type="InterPro" id="IPR039498">
    <property type="entry name" value="NTP_transf_5"/>
</dbReference>
<proteinExistence type="predicted"/>
<dbReference type="AlphaFoldDB" id="X1CWQ4"/>
<evidence type="ECO:0008006" key="2">
    <source>
        <dbReference type="Google" id="ProtNLM"/>
    </source>
</evidence>
<protein>
    <recommendedName>
        <fullName evidence="2">Nucleotidyltransferase family protein</fullName>
    </recommendedName>
</protein>
<reference evidence="1" key="1">
    <citation type="journal article" date="2014" name="Front. Microbiol.">
        <title>High frequency of phylogenetically diverse reductive dehalogenase-homologous genes in deep subseafloor sedimentary metagenomes.</title>
        <authorList>
            <person name="Kawai M."/>
            <person name="Futagami T."/>
            <person name="Toyoda A."/>
            <person name="Takaki Y."/>
            <person name="Nishi S."/>
            <person name="Hori S."/>
            <person name="Arai W."/>
            <person name="Tsubouchi T."/>
            <person name="Morono Y."/>
            <person name="Uchiyama I."/>
            <person name="Ito T."/>
            <person name="Fujiyama A."/>
            <person name="Inagaki F."/>
            <person name="Takami H."/>
        </authorList>
    </citation>
    <scope>NUCLEOTIDE SEQUENCE</scope>
    <source>
        <strain evidence="1">Expedition CK06-06</strain>
    </source>
</reference>
<evidence type="ECO:0000313" key="1">
    <source>
        <dbReference type="EMBL" id="GAH12931.1"/>
    </source>
</evidence>
<dbReference type="EMBL" id="BART01032622">
    <property type="protein sequence ID" value="GAH12931.1"/>
    <property type="molecule type" value="Genomic_DNA"/>
</dbReference>
<feature type="non-terminal residue" evidence="1">
    <location>
        <position position="68"/>
    </location>
</feature>
<name>X1CWQ4_9ZZZZ</name>